<keyword evidence="2" id="KW-1003">Cell membrane</keyword>
<dbReference type="PATRIC" id="fig|1612624.7.peg.491"/>
<evidence type="ECO:0000256" key="6">
    <source>
        <dbReference type="SAM" id="Phobius"/>
    </source>
</evidence>
<evidence type="ECO:0000256" key="4">
    <source>
        <dbReference type="ARBA" id="ARBA00022989"/>
    </source>
</evidence>
<sequence length="328" mass="34132">MSAPPVSAPATRSGIALKIIGTPSAGPLLVLIAFCVIFSLTNPRFLATHNISIILQQTVIIGTLAIGQTLVILTAGIDLAVGAICVLGTILAGKLVNLGYDPVLSMAFAVLVCTIAGFAAGGLISGLRLPPFIVTLGILGILTAALRLISQGGAFPVRDAFLGWTGNTFKLGGFVLTFGVVIMLLLYVVVWYLLNETKWGRHVYATGNNPEAARLVGIPVRRHLMSVYLLAGFIYGIAAWLALGRIPNADPNALQTANLDSITAVVIGGTSLFGGRGGLVGTLIGALIVGVLRNGLTLAGIDPLWQDLVTGVLVIVAVALDQLSRRRR</sequence>
<accession>A0A1C7P5V5</accession>
<feature type="transmembrane region" description="Helical" evidence="6">
    <location>
        <begin position="225"/>
        <end position="243"/>
    </location>
</feature>
<protein>
    <submittedName>
        <fullName evidence="7">ABC transporter permease</fullName>
    </submittedName>
</protein>
<keyword evidence="4 6" id="KW-1133">Transmembrane helix</keyword>
<evidence type="ECO:0000256" key="3">
    <source>
        <dbReference type="ARBA" id="ARBA00022692"/>
    </source>
</evidence>
<dbReference type="STRING" id="1612624.ADU59_02365"/>
<evidence type="ECO:0000256" key="2">
    <source>
        <dbReference type="ARBA" id="ARBA00022475"/>
    </source>
</evidence>
<gene>
    <name evidence="7" type="ORF">ADU59_02365</name>
</gene>
<dbReference type="InterPro" id="IPR001851">
    <property type="entry name" value="ABC_transp_permease"/>
</dbReference>
<evidence type="ECO:0000313" key="8">
    <source>
        <dbReference type="Proteomes" id="UP000093111"/>
    </source>
</evidence>
<name>A0A1C7P5V5_9HYPH</name>
<evidence type="ECO:0000256" key="5">
    <source>
        <dbReference type="ARBA" id="ARBA00023136"/>
    </source>
</evidence>
<feature type="transmembrane region" description="Helical" evidence="6">
    <location>
        <begin position="20"/>
        <end position="41"/>
    </location>
</feature>
<feature type="transmembrane region" description="Helical" evidence="6">
    <location>
        <begin position="264"/>
        <end position="292"/>
    </location>
</feature>
<dbReference type="PANTHER" id="PTHR32196">
    <property type="entry name" value="ABC TRANSPORTER PERMEASE PROTEIN YPHD-RELATED-RELATED"/>
    <property type="match status" value="1"/>
</dbReference>
<organism evidence="7 8">
    <name type="scientific">Pararhizobium polonicum</name>
    <dbReference type="NCBI Taxonomy" id="1612624"/>
    <lineage>
        <taxon>Bacteria</taxon>
        <taxon>Pseudomonadati</taxon>
        <taxon>Pseudomonadota</taxon>
        <taxon>Alphaproteobacteria</taxon>
        <taxon>Hyphomicrobiales</taxon>
        <taxon>Rhizobiaceae</taxon>
        <taxon>Rhizobium/Agrobacterium group</taxon>
        <taxon>Pararhizobium</taxon>
    </lineage>
</organism>
<dbReference type="GO" id="GO:0005886">
    <property type="term" value="C:plasma membrane"/>
    <property type="evidence" value="ECO:0007669"/>
    <property type="project" value="UniProtKB-SubCell"/>
</dbReference>
<dbReference type="OrthoDB" id="6384190at2"/>
<keyword evidence="8" id="KW-1185">Reference proteome</keyword>
<dbReference type="CDD" id="cd06579">
    <property type="entry name" value="TM_PBP1_transp_AraH_like"/>
    <property type="match status" value="1"/>
</dbReference>
<feature type="transmembrane region" description="Helical" evidence="6">
    <location>
        <begin position="130"/>
        <end position="150"/>
    </location>
</feature>
<evidence type="ECO:0000256" key="1">
    <source>
        <dbReference type="ARBA" id="ARBA00004651"/>
    </source>
</evidence>
<dbReference type="EMBL" id="LGLV01000004">
    <property type="protein sequence ID" value="OBZ96620.1"/>
    <property type="molecule type" value="Genomic_DNA"/>
</dbReference>
<comment type="subcellular location">
    <subcellularLocation>
        <location evidence="1">Cell membrane</location>
        <topology evidence="1">Multi-pass membrane protein</topology>
    </subcellularLocation>
</comment>
<dbReference type="PANTHER" id="PTHR32196:SF72">
    <property type="entry name" value="RIBOSE IMPORT PERMEASE PROTEIN RBSC"/>
    <property type="match status" value="1"/>
</dbReference>
<dbReference type="Pfam" id="PF02653">
    <property type="entry name" value="BPD_transp_2"/>
    <property type="match status" value="1"/>
</dbReference>
<dbReference type="GO" id="GO:0022857">
    <property type="term" value="F:transmembrane transporter activity"/>
    <property type="evidence" value="ECO:0007669"/>
    <property type="project" value="InterPro"/>
</dbReference>
<reference evidence="7 8" key="1">
    <citation type="journal article" date="2016" name="Syst. Appl. Microbiol.">
        <title>Pararhizobium polonicum sp. nov. isolated from tumors on stone fruit rootstocks.</title>
        <authorList>
            <person name="Pulawska J."/>
            <person name="Kuzmanovic N."/>
            <person name="Willems A."/>
            <person name="Pothier J.F."/>
        </authorList>
    </citation>
    <scope>NUCLEOTIDE SEQUENCE [LARGE SCALE GENOMIC DNA]</scope>
    <source>
        <strain evidence="7 8">F5.1</strain>
    </source>
</reference>
<dbReference type="AlphaFoldDB" id="A0A1C7P5V5"/>
<keyword evidence="5 6" id="KW-0472">Membrane</keyword>
<dbReference type="Proteomes" id="UP000093111">
    <property type="component" value="Unassembled WGS sequence"/>
</dbReference>
<feature type="transmembrane region" description="Helical" evidence="6">
    <location>
        <begin position="171"/>
        <end position="194"/>
    </location>
</feature>
<feature type="transmembrane region" description="Helical" evidence="6">
    <location>
        <begin position="103"/>
        <end position="124"/>
    </location>
</feature>
<proteinExistence type="predicted"/>
<feature type="transmembrane region" description="Helical" evidence="6">
    <location>
        <begin position="79"/>
        <end position="96"/>
    </location>
</feature>
<keyword evidence="3 6" id="KW-0812">Transmembrane</keyword>
<evidence type="ECO:0000313" key="7">
    <source>
        <dbReference type="EMBL" id="OBZ96620.1"/>
    </source>
</evidence>
<comment type="caution">
    <text evidence="7">The sequence shown here is derived from an EMBL/GenBank/DDBJ whole genome shotgun (WGS) entry which is preliminary data.</text>
</comment>
<dbReference type="RefSeq" id="WP_068951313.1">
    <property type="nucleotide sequence ID" value="NZ_LGLV01000004.1"/>
</dbReference>